<accession>A3VGQ3</accession>
<proteinExistence type="predicted"/>
<dbReference type="AlphaFoldDB" id="A3VGQ3"/>
<feature type="region of interest" description="Disordered" evidence="1">
    <location>
        <begin position="1"/>
        <end position="25"/>
    </location>
</feature>
<evidence type="ECO:0000313" key="2">
    <source>
        <dbReference type="EMBL" id="EAQ12458.1"/>
    </source>
</evidence>
<evidence type="ECO:0000313" key="3">
    <source>
        <dbReference type="Proteomes" id="UP000002931"/>
    </source>
</evidence>
<gene>
    <name evidence="2" type="ORF">RB2654_14270</name>
</gene>
<dbReference type="Proteomes" id="UP000002931">
    <property type="component" value="Unassembled WGS sequence"/>
</dbReference>
<evidence type="ECO:0000256" key="1">
    <source>
        <dbReference type="SAM" id="MobiDB-lite"/>
    </source>
</evidence>
<reference evidence="2 3" key="1">
    <citation type="journal article" date="2010" name="J. Bacteriol.">
        <title>Genome sequences of Pelagibaca bermudensis HTCC2601T and Maritimibacter alkaliphilus HTCC2654T, the type strains of two marine Roseobacter genera.</title>
        <authorList>
            <person name="Thrash J.C."/>
            <person name="Cho J.C."/>
            <person name="Ferriera S."/>
            <person name="Johnson J."/>
            <person name="Vergin K.L."/>
            <person name="Giovannoni S.J."/>
        </authorList>
    </citation>
    <scope>NUCLEOTIDE SEQUENCE [LARGE SCALE GENOMIC DNA]</scope>
    <source>
        <strain evidence="2 3">HTCC2654</strain>
    </source>
</reference>
<name>A3VGQ3_9RHOB</name>
<organism evidence="2 3">
    <name type="scientific">Maritimibacter alkaliphilus HTCC2654</name>
    <dbReference type="NCBI Taxonomy" id="314271"/>
    <lineage>
        <taxon>Bacteria</taxon>
        <taxon>Pseudomonadati</taxon>
        <taxon>Pseudomonadota</taxon>
        <taxon>Alphaproteobacteria</taxon>
        <taxon>Rhodobacterales</taxon>
        <taxon>Roseobacteraceae</taxon>
        <taxon>Maritimibacter</taxon>
    </lineage>
</organism>
<keyword evidence="3" id="KW-1185">Reference proteome</keyword>
<feature type="compositionally biased region" description="Polar residues" evidence="1">
    <location>
        <begin position="1"/>
        <end position="14"/>
    </location>
</feature>
<comment type="caution">
    <text evidence="2">The sequence shown here is derived from an EMBL/GenBank/DDBJ whole genome shotgun (WGS) entry which is preliminary data.</text>
</comment>
<dbReference type="HOGENOM" id="CLU_3419016_0_0_5"/>
<protein>
    <submittedName>
        <fullName evidence="2">Uncharacterized protein</fullName>
    </submittedName>
</protein>
<dbReference type="EMBL" id="AAMT01000008">
    <property type="protein sequence ID" value="EAQ12458.1"/>
    <property type="molecule type" value="Genomic_DNA"/>
</dbReference>
<sequence length="25" mass="2860">MPQKSPNLNRSAQQARPKLNRVVLN</sequence>